<evidence type="ECO:0000313" key="5">
    <source>
        <dbReference type="EMBL" id="KAK0497372.1"/>
    </source>
</evidence>
<keyword evidence="1" id="KW-0418">Kinase</keyword>
<dbReference type="Pfam" id="PF00069">
    <property type="entry name" value="Pkinase"/>
    <property type="match status" value="1"/>
</dbReference>
<dbReference type="AlphaFoldDB" id="A0AA39Q6W1"/>
<gene>
    <name evidence="5" type="ORF">EDD18DRAFT_151903</name>
</gene>
<dbReference type="SUPFAM" id="SSF56112">
    <property type="entry name" value="Protein kinase-like (PK-like)"/>
    <property type="match status" value="1"/>
</dbReference>
<dbReference type="Gene3D" id="1.10.510.10">
    <property type="entry name" value="Transferase(Phosphotransferase) domain 1"/>
    <property type="match status" value="1"/>
</dbReference>
<keyword evidence="1" id="KW-0723">Serine/threonine-protein kinase</keyword>
<evidence type="ECO:0000259" key="4">
    <source>
        <dbReference type="PROSITE" id="PS50011"/>
    </source>
</evidence>
<dbReference type="InterPro" id="IPR011009">
    <property type="entry name" value="Kinase-like_dom_sf"/>
</dbReference>
<comment type="caution">
    <text evidence="5">The sequence shown here is derived from an EMBL/GenBank/DDBJ whole genome shotgun (WGS) entry which is preliminary data.</text>
</comment>
<name>A0AA39Q6W1_9AGAR</name>
<dbReference type="InterPro" id="IPR050117">
    <property type="entry name" value="MAPK"/>
</dbReference>
<dbReference type="EMBL" id="JAUEPU010000013">
    <property type="protein sequence ID" value="KAK0497372.1"/>
    <property type="molecule type" value="Genomic_DNA"/>
</dbReference>
<dbReference type="InterPro" id="IPR000719">
    <property type="entry name" value="Prot_kinase_dom"/>
</dbReference>
<keyword evidence="6" id="KW-1185">Reference proteome</keyword>
<dbReference type="GO" id="GO:0005524">
    <property type="term" value="F:ATP binding"/>
    <property type="evidence" value="ECO:0007669"/>
    <property type="project" value="UniProtKB-KW"/>
</dbReference>
<evidence type="ECO:0000256" key="3">
    <source>
        <dbReference type="ARBA" id="ARBA00022840"/>
    </source>
</evidence>
<sequence length="195" mass="21460">MALCNLLSLAEQSFLSTEYQNTAQSVSCETSSALDYVHSDCNIIHTAPLEEMPKEGVGALILAQLYTFPASSDNDTPVTITKSIQIVPDLNDSEAWLPYSFKLTDFGVACYVDKTDQHFTQEVCPVGIRLPEVALRAGRGMPVEIWSAGCMLYGMLVGKPLFPVRCDPLFLPAYQLQAFGEFPVSLRNRSRLSNA</sequence>
<keyword evidence="2" id="KW-0547">Nucleotide-binding</keyword>
<dbReference type="Proteomes" id="UP001175228">
    <property type="component" value="Unassembled WGS sequence"/>
</dbReference>
<protein>
    <recommendedName>
        <fullName evidence="4">Protein kinase domain-containing protein</fullName>
    </recommendedName>
</protein>
<dbReference type="PROSITE" id="PS50011">
    <property type="entry name" value="PROTEIN_KINASE_DOM"/>
    <property type="match status" value="1"/>
</dbReference>
<dbReference type="GO" id="GO:0004674">
    <property type="term" value="F:protein serine/threonine kinase activity"/>
    <property type="evidence" value="ECO:0007669"/>
    <property type="project" value="UniProtKB-KW"/>
</dbReference>
<evidence type="ECO:0000313" key="6">
    <source>
        <dbReference type="Proteomes" id="UP001175228"/>
    </source>
</evidence>
<evidence type="ECO:0000256" key="2">
    <source>
        <dbReference type="ARBA" id="ARBA00022741"/>
    </source>
</evidence>
<feature type="domain" description="Protein kinase" evidence="4">
    <location>
        <begin position="1"/>
        <end position="195"/>
    </location>
</feature>
<dbReference type="PANTHER" id="PTHR24055">
    <property type="entry name" value="MITOGEN-ACTIVATED PROTEIN KINASE"/>
    <property type="match status" value="1"/>
</dbReference>
<keyword evidence="3" id="KW-0067">ATP-binding</keyword>
<organism evidence="5 6">
    <name type="scientific">Armillaria luteobubalina</name>
    <dbReference type="NCBI Taxonomy" id="153913"/>
    <lineage>
        <taxon>Eukaryota</taxon>
        <taxon>Fungi</taxon>
        <taxon>Dikarya</taxon>
        <taxon>Basidiomycota</taxon>
        <taxon>Agaricomycotina</taxon>
        <taxon>Agaricomycetes</taxon>
        <taxon>Agaricomycetidae</taxon>
        <taxon>Agaricales</taxon>
        <taxon>Marasmiineae</taxon>
        <taxon>Physalacriaceae</taxon>
        <taxon>Armillaria</taxon>
    </lineage>
</organism>
<keyword evidence="1" id="KW-0808">Transferase</keyword>
<proteinExistence type="predicted"/>
<reference evidence="5" key="1">
    <citation type="submission" date="2023-06" db="EMBL/GenBank/DDBJ databases">
        <authorList>
            <consortium name="Lawrence Berkeley National Laboratory"/>
            <person name="Ahrendt S."/>
            <person name="Sahu N."/>
            <person name="Indic B."/>
            <person name="Wong-Bajracharya J."/>
            <person name="Merenyi Z."/>
            <person name="Ke H.-M."/>
            <person name="Monk M."/>
            <person name="Kocsube S."/>
            <person name="Drula E."/>
            <person name="Lipzen A."/>
            <person name="Balint B."/>
            <person name="Henrissat B."/>
            <person name="Andreopoulos B."/>
            <person name="Martin F.M."/>
            <person name="Harder C.B."/>
            <person name="Rigling D."/>
            <person name="Ford K.L."/>
            <person name="Foster G.D."/>
            <person name="Pangilinan J."/>
            <person name="Papanicolaou A."/>
            <person name="Barry K."/>
            <person name="LaButti K."/>
            <person name="Viragh M."/>
            <person name="Koriabine M."/>
            <person name="Yan M."/>
            <person name="Riley R."/>
            <person name="Champramary S."/>
            <person name="Plett K.L."/>
            <person name="Tsai I.J."/>
            <person name="Slot J."/>
            <person name="Sipos G."/>
            <person name="Plett J."/>
            <person name="Nagy L.G."/>
            <person name="Grigoriev I.V."/>
        </authorList>
    </citation>
    <scope>NUCLEOTIDE SEQUENCE</scope>
    <source>
        <strain evidence="5">HWK02</strain>
    </source>
</reference>
<accession>A0AA39Q6W1</accession>
<evidence type="ECO:0000256" key="1">
    <source>
        <dbReference type="ARBA" id="ARBA00022527"/>
    </source>
</evidence>